<dbReference type="Proteomes" id="UP000769528">
    <property type="component" value="Unassembled WGS sequence"/>
</dbReference>
<reference evidence="1" key="1">
    <citation type="journal article" date="2021" name="Open Biol.">
        <title>Shared evolutionary footprints suggest mitochondrial oxidative damage underlies multiple complex I losses in fungi.</title>
        <authorList>
            <person name="Schikora-Tamarit M.A."/>
            <person name="Marcet-Houben M."/>
            <person name="Nosek J."/>
            <person name="Gabaldon T."/>
        </authorList>
    </citation>
    <scope>NUCLEOTIDE SEQUENCE</scope>
    <source>
        <strain evidence="1">CBS6341</strain>
    </source>
</reference>
<evidence type="ECO:0000313" key="1">
    <source>
        <dbReference type="EMBL" id="KAH3667070.1"/>
    </source>
</evidence>
<gene>
    <name evidence="1" type="ORF">WICMUC_005417</name>
</gene>
<name>A0A9P8T6G5_9ASCO</name>
<dbReference type="AlphaFoldDB" id="A0A9P8T6G5"/>
<sequence length="80" mass="8643">MALLCKEEEEDDDDEGDGLTAVSGHQVVYSVIILLIVDVAMETSAGDVVLEQALFEQDVIVTIVVVSSVVYDVPKDFELA</sequence>
<protein>
    <submittedName>
        <fullName evidence="1">Uncharacterized protein</fullName>
    </submittedName>
</protein>
<comment type="caution">
    <text evidence="1">The sequence shown here is derived from an EMBL/GenBank/DDBJ whole genome shotgun (WGS) entry which is preliminary data.</text>
</comment>
<keyword evidence="2" id="KW-1185">Reference proteome</keyword>
<dbReference type="EMBL" id="JAEUBF010001392">
    <property type="protein sequence ID" value="KAH3667070.1"/>
    <property type="molecule type" value="Genomic_DNA"/>
</dbReference>
<reference evidence="1" key="2">
    <citation type="submission" date="2021-01" db="EMBL/GenBank/DDBJ databases">
        <authorList>
            <person name="Schikora-Tamarit M.A."/>
        </authorList>
    </citation>
    <scope>NUCLEOTIDE SEQUENCE</scope>
    <source>
        <strain evidence="1">CBS6341</strain>
    </source>
</reference>
<evidence type="ECO:0000313" key="2">
    <source>
        <dbReference type="Proteomes" id="UP000769528"/>
    </source>
</evidence>
<accession>A0A9P8T6G5</accession>
<organism evidence="1 2">
    <name type="scientific">Wickerhamomyces mucosus</name>
    <dbReference type="NCBI Taxonomy" id="1378264"/>
    <lineage>
        <taxon>Eukaryota</taxon>
        <taxon>Fungi</taxon>
        <taxon>Dikarya</taxon>
        <taxon>Ascomycota</taxon>
        <taxon>Saccharomycotina</taxon>
        <taxon>Saccharomycetes</taxon>
        <taxon>Phaffomycetales</taxon>
        <taxon>Wickerhamomycetaceae</taxon>
        <taxon>Wickerhamomyces</taxon>
    </lineage>
</organism>
<proteinExistence type="predicted"/>